<accession>A0AB40BPR9</accession>
<dbReference type="Pfam" id="PF13812">
    <property type="entry name" value="PPR_3"/>
    <property type="match status" value="2"/>
</dbReference>
<evidence type="ECO:0000256" key="2">
    <source>
        <dbReference type="ARBA" id="ARBA00022737"/>
    </source>
</evidence>
<dbReference type="InterPro" id="IPR002885">
    <property type="entry name" value="PPR_rpt"/>
</dbReference>
<sequence length="298" mass="33989">MTVISDSDDDFVILAQSQSLVTSVNIRKANGFMTDVSKDPPCEIVDDDVDEISNVLKKRFSSPETWVDNQPEFNNKQFPKSYDMMVDILGKCKKFDLMLQFVEEMNHIGGLVSLSTMAKVIRRFSGARRWHDAIKSFYDLELFGVKKDCSALNKDFGNANAILTEMRSQGCLPTVVTYTIIMHSLGKMQIVRFEEMHRDGIRPNAITYSTLISAFCDYSQEEDAFKLIAKMGEIPCMPDVKTYHLLLKLCCKRKYTKLLMYLLVDMFEKDISLDPGTYTMLVQSLCQNGKTTTVMLVF</sequence>
<dbReference type="InterPro" id="IPR050667">
    <property type="entry name" value="PPR-containing_protein"/>
</dbReference>
<keyword evidence="4" id="KW-1185">Reference proteome</keyword>
<dbReference type="Pfam" id="PF01535">
    <property type="entry name" value="PPR"/>
    <property type="match status" value="1"/>
</dbReference>
<name>A0AB40BPR9_DIOCR</name>
<dbReference type="InterPro" id="IPR011990">
    <property type="entry name" value="TPR-like_helical_dom_sf"/>
</dbReference>
<gene>
    <name evidence="5" type="primary">LOC120265131</name>
</gene>
<dbReference type="Gene3D" id="1.25.40.10">
    <property type="entry name" value="Tetratricopeptide repeat domain"/>
    <property type="match status" value="2"/>
</dbReference>
<dbReference type="PANTHER" id="PTHR47939">
    <property type="entry name" value="MEMBRANE-ASSOCIATED SALT-INDUCIBLE PROTEIN-LIKE"/>
    <property type="match status" value="1"/>
</dbReference>
<evidence type="ECO:0000313" key="4">
    <source>
        <dbReference type="Proteomes" id="UP001515500"/>
    </source>
</evidence>
<dbReference type="GeneID" id="120265131"/>
<keyword evidence="2" id="KW-0677">Repeat</keyword>
<dbReference type="PANTHER" id="PTHR47939:SF13">
    <property type="entry name" value="OS03G0201400 PROTEIN"/>
    <property type="match status" value="1"/>
</dbReference>
<dbReference type="PROSITE" id="PS51375">
    <property type="entry name" value="PPR"/>
    <property type="match status" value="1"/>
</dbReference>
<dbReference type="RefSeq" id="XP_039128968.1">
    <property type="nucleotide sequence ID" value="XM_039273034.1"/>
</dbReference>
<dbReference type="AlphaFoldDB" id="A0AB40BPR9"/>
<comment type="similarity">
    <text evidence="1">Belongs to the PPR family. P subfamily.</text>
</comment>
<proteinExistence type="inferred from homology"/>
<dbReference type="NCBIfam" id="TIGR00756">
    <property type="entry name" value="PPR"/>
    <property type="match status" value="1"/>
</dbReference>
<evidence type="ECO:0000256" key="1">
    <source>
        <dbReference type="ARBA" id="ARBA00007626"/>
    </source>
</evidence>
<feature type="repeat" description="PPR" evidence="3">
    <location>
        <begin position="204"/>
        <end position="238"/>
    </location>
</feature>
<dbReference type="Proteomes" id="UP001515500">
    <property type="component" value="Chromosome 7"/>
</dbReference>
<protein>
    <submittedName>
        <fullName evidence="5">Pentatricopeptide repeat-containing protein At3g22670, mitochondrial-like</fullName>
    </submittedName>
</protein>
<reference evidence="5" key="1">
    <citation type="submission" date="2025-08" db="UniProtKB">
        <authorList>
            <consortium name="RefSeq"/>
        </authorList>
    </citation>
    <scope>IDENTIFICATION</scope>
</reference>
<evidence type="ECO:0000256" key="3">
    <source>
        <dbReference type="PROSITE-ProRule" id="PRU00708"/>
    </source>
</evidence>
<evidence type="ECO:0000313" key="5">
    <source>
        <dbReference type="RefSeq" id="XP_039128968.1"/>
    </source>
</evidence>
<organism evidence="4 5">
    <name type="scientific">Dioscorea cayennensis subsp. rotundata</name>
    <name type="common">White Guinea yam</name>
    <name type="synonym">Dioscorea rotundata</name>
    <dbReference type="NCBI Taxonomy" id="55577"/>
    <lineage>
        <taxon>Eukaryota</taxon>
        <taxon>Viridiplantae</taxon>
        <taxon>Streptophyta</taxon>
        <taxon>Embryophyta</taxon>
        <taxon>Tracheophyta</taxon>
        <taxon>Spermatophyta</taxon>
        <taxon>Magnoliopsida</taxon>
        <taxon>Liliopsida</taxon>
        <taxon>Dioscoreales</taxon>
        <taxon>Dioscoreaceae</taxon>
        <taxon>Dioscorea</taxon>
    </lineage>
</organism>